<dbReference type="Proteomes" id="UP000324222">
    <property type="component" value="Unassembled WGS sequence"/>
</dbReference>
<dbReference type="GO" id="GO:0003677">
    <property type="term" value="F:DNA binding"/>
    <property type="evidence" value="ECO:0007669"/>
    <property type="project" value="UniProtKB-KW"/>
</dbReference>
<protein>
    <submittedName>
        <fullName evidence="4">Tigger transposable element-derived protein 1</fullName>
    </submittedName>
</protein>
<keyword evidence="2" id="KW-0238">DNA-binding</keyword>
<reference evidence="4 5" key="1">
    <citation type="submission" date="2019-05" db="EMBL/GenBank/DDBJ databases">
        <title>Another draft genome of Portunus trituberculatus and its Hox gene families provides insights of decapod evolution.</title>
        <authorList>
            <person name="Jeong J.-H."/>
            <person name="Song I."/>
            <person name="Kim S."/>
            <person name="Choi T."/>
            <person name="Kim D."/>
            <person name="Ryu S."/>
            <person name="Kim W."/>
        </authorList>
    </citation>
    <scope>NUCLEOTIDE SEQUENCE [LARGE SCALE GENOMIC DNA]</scope>
    <source>
        <tissue evidence="4">Muscle</tissue>
    </source>
</reference>
<dbReference type="InterPro" id="IPR009057">
    <property type="entry name" value="Homeodomain-like_sf"/>
</dbReference>
<organism evidence="4 5">
    <name type="scientific">Portunus trituberculatus</name>
    <name type="common">Swimming crab</name>
    <name type="synonym">Neptunus trituberculatus</name>
    <dbReference type="NCBI Taxonomy" id="210409"/>
    <lineage>
        <taxon>Eukaryota</taxon>
        <taxon>Metazoa</taxon>
        <taxon>Ecdysozoa</taxon>
        <taxon>Arthropoda</taxon>
        <taxon>Crustacea</taxon>
        <taxon>Multicrustacea</taxon>
        <taxon>Malacostraca</taxon>
        <taxon>Eumalacostraca</taxon>
        <taxon>Eucarida</taxon>
        <taxon>Decapoda</taxon>
        <taxon>Pleocyemata</taxon>
        <taxon>Brachyura</taxon>
        <taxon>Eubrachyura</taxon>
        <taxon>Portunoidea</taxon>
        <taxon>Portunidae</taxon>
        <taxon>Portuninae</taxon>
        <taxon>Portunus</taxon>
    </lineage>
</organism>
<evidence type="ECO:0000259" key="3">
    <source>
        <dbReference type="PROSITE" id="PS51253"/>
    </source>
</evidence>
<evidence type="ECO:0000313" key="5">
    <source>
        <dbReference type="Proteomes" id="UP000324222"/>
    </source>
</evidence>
<keyword evidence="5" id="KW-1185">Reference proteome</keyword>
<name>A0A5B7JW09_PORTR</name>
<sequence>MVPSPSPKKKAHKALDLKVKLNIIERMKKGARVSSSVKELGLAGSTVSTMWCKRDRYKGLAKTAVDAERLKVVRTRNEKIDKMECMLCSWVEDRVQRHQPLSQGLICDEASSLYSSLVDEQQQQPSTSFASPSAPPATFKAIHGWFCRFKERAGLHSLRIQGEAAAADTVGAQEFPATLQKVVQFNGYDRRQFFDIEETDLYWKRMPSRCVKY</sequence>
<dbReference type="AlphaFoldDB" id="A0A5B7JW09"/>
<evidence type="ECO:0000256" key="2">
    <source>
        <dbReference type="ARBA" id="ARBA00023125"/>
    </source>
</evidence>
<evidence type="ECO:0000256" key="1">
    <source>
        <dbReference type="ARBA" id="ARBA00004123"/>
    </source>
</evidence>
<dbReference type="PANTHER" id="PTHR19303">
    <property type="entry name" value="TRANSPOSON"/>
    <property type="match status" value="1"/>
</dbReference>
<gene>
    <name evidence="4" type="primary">TIGD1_9</name>
    <name evidence="4" type="ORF">E2C01_092521</name>
</gene>
<dbReference type="InterPro" id="IPR050863">
    <property type="entry name" value="CenT-Element_Derived"/>
</dbReference>
<evidence type="ECO:0000313" key="4">
    <source>
        <dbReference type="EMBL" id="MPC97218.1"/>
    </source>
</evidence>
<comment type="subcellular location">
    <subcellularLocation>
        <location evidence="1">Nucleus</location>
    </subcellularLocation>
</comment>
<dbReference type="PANTHER" id="PTHR19303:SF26">
    <property type="entry name" value="TIGGER TRANSPOSABLE ELEMENT-DERIVED PROTEIN 1"/>
    <property type="match status" value="1"/>
</dbReference>
<proteinExistence type="predicted"/>
<dbReference type="EMBL" id="VSRR010109041">
    <property type="protein sequence ID" value="MPC97218.1"/>
    <property type="molecule type" value="Genomic_DNA"/>
</dbReference>
<dbReference type="InterPro" id="IPR006600">
    <property type="entry name" value="HTH_CenpB_DNA-bd_dom"/>
</dbReference>
<dbReference type="Gene3D" id="1.10.10.60">
    <property type="entry name" value="Homeodomain-like"/>
    <property type="match status" value="1"/>
</dbReference>
<feature type="domain" description="HTH CENPB-type" evidence="3">
    <location>
        <begin position="71"/>
        <end position="159"/>
    </location>
</feature>
<dbReference type="GO" id="GO:0005634">
    <property type="term" value="C:nucleus"/>
    <property type="evidence" value="ECO:0007669"/>
    <property type="project" value="UniProtKB-SubCell"/>
</dbReference>
<dbReference type="SUPFAM" id="SSF46689">
    <property type="entry name" value="Homeodomain-like"/>
    <property type="match status" value="1"/>
</dbReference>
<accession>A0A5B7JW09</accession>
<dbReference type="Pfam" id="PF03221">
    <property type="entry name" value="HTH_Tnp_Tc5"/>
    <property type="match status" value="1"/>
</dbReference>
<comment type="caution">
    <text evidence="4">The sequence shown here is derived from an EMBL/GenBank/DDBJ whole genome shotgun (WGS) entry which is preliminary data.</text>
</comment>
<dbReference type="OrthoDB" id="7995304at2759"/>
<dbReference type="PROSITE" id="PS51253">
    <property type="entry name" value="HTH_CENPB"/>
    <property type="match status" value="1"/>
</dbReference>